<gene>
    <name evidence="1" type="primary">ydeC_2</name>
    <name evidence="1" type="ORF">rsdtw13_34650</name>
</gene>
<accession>A0ACB5RGJ3</accession>
<sequence>MSNKKTKVFPVDINRREIATHDAGGIQCISYIDTYFNNSYHWHWHDEFEIAFASKGSVDIYINNLRYTLCENDGIFINSKIIHKYANGKENIMCMLPNILFHSSLIYDSNDSIIKTKYINPVINNPDISHIIFKADCENDNFALNLIYEAFELLENASWGYELEVKICLSKLILYICGQIKCNNNINNTETILEINRLRSMMDYIKQNFQKQLTLKQIASSVSVSIRECQRCFEKLLGTTPIKYVNDIRIDYAKKLLSQTTYSLIEITELSGFTNQSYFTKKFRISVGITPQKYRAEKL</sequence>
<dbReference type="EMBL" id="BROD01000001">
    <property type="protein sequence ID" value="GKX68207.1"/>
    <property type="molecule type" value="Genomic_DNA"/>
</dbReference>
<protein>
    <submittedName>
        <fullName evidence="1">HTH-type transcriptional regulator YdeC</fullName>
    </submittedName>
</protein>
<proteinExistence type="predicted"/>
<name>A0ACB5RGJ3_9CLOT</name>
<evidence type="ECO:0000313" key="1">
    <source>
        <dbReference type="EMBL" id="GKX68207.1"/>
    </source>
</evidence>
<comment type="caution">
    <text evidence="1">The sequence shown here is derived from an EMBL/GenBank/DDBJ whole genome shotgun (WGS) entry which is preliminary data.</text>
</comment>
<dbReference type="Proteomes" id="UP001058074">
    <property type="component" value="Unassembled WGS sequence"/>
</dbReference>
<keyword evidence="2" id="KW-1185">Reference proteome</keyword>
<reference evidence="1" key="1">
    <citation type="journal article" date="2025" name="Int. J. Syst. Evol. Microbiol.">
        <title>Inconstantimicrobium mannanitabidum sp. nov., a novel member of the family Clostridiaceae isolated from anoxic soil under the treatment of reductive soil disinfestation.</title>
        <authorList>
            <person name="Ueki A."/>
            <person name="Tonouchi A."/>
            <person name="Honma S."/>
            <person name="Kaku N."/>
            <person name="Ueki K."/>
        </authorList>
    </citation>
    <scope>NUCLEOTIDE SEQUENCE</scope>
    <source>
        <strain evidence="1">TW13</strain>
    </source>
</reference>
<evidence type="ECO:0000313" key="2">
    <source>
        <dbReference type="Proteomes" id="UP001058074"/>
    </source>
</evidence>
<organism evidence="1 2">
    <name type="scientific">Inconstantimicrobium mannanitabidum</name>
    <dbReference type="NCBI Taxonomy" id="1604901"/>
    <lineage>
        <taxon>Bacteria</taxon>
        <taxon>Bacillati</taxon>
        <taxon>Bacillota</taxon>
        <taxon>Clostridia</taxon>
        <taxon>Eubacteriales</taxon>
        <taxon>Clostridiaceae</taxon>
        <taxon>Inconstantimicrobium</taxon>
    </lineage>
</organism>